<dbReference type="GO" id="GO:0005829">
    <property type="term" value="C:cytosol"/>
    <property type="evidence" value="ECO:0007669"/>
    <property type="project" value="TreeGrafter"/>
</dbReference>
<keyword evidence="3" id="KW-1185">Reference proteome</keyword>
<comment type="similarity">
    <text evidence="1">Belongs to the class-IV pyridoxal-phosphate-dependent aminotransferase family.</text>
</comment>
<dbReference type="Proteomes" id="UP000029050">
    <property type="component" value="Unassembled WGS sequence"/>
</dbReference>
<accession>A0A087CDK3</accession>
<dbReference type="PANTHER" id="PTHR42743">
    <property type="entry name" value="AMINO-ACID AMINOTRANSFERASE"/>
    <property type="match status" value="1"/>
</dbReference>
<dbReference type="AlphaFoldDB" id="A0A087CDK3"/>
<proteinExistence type="inferred from homology"/>
<dbReference type="InterPro" id="IPR050571">
    <property type="entry name" value="Class-IV_PLP-Dep_Aminotrnsfr"/>
</dbReference>
<dbReference type="EMBL" id="JGZI01000010">
    <property type="protein sequence ID" value="KFI81353.1"/>
    <property type="molecule type" value="Genomic_DNA"/>
</dbReference>
<comment type="caution">
    <text evidence="2">The sequence shown here is derived from an EMBL/GenBank/DDBJ whole genome shotgun (WGS) entry which is preliminary data.</text>
</comment>
<evidence type="ECO:0000313" key="2">
    <source>
        <dbReference type="EMBL" id="KFI81353.1"/>
    </source>
</evidence>
<dbReference type="STRING" id="218140.BPSY_1761"/>
<dbReference type="Gene3D" id="3.30.470.10">
    <property type="match status" value="1"/>
</dbReference>
<dbReference type="InterPro" id="IPR043132">
    <property type="entry name" value="BCAT-like_C"/>
</dbReference>
<dbReference type="InterPro" id="IPR001544">
    <property type="entry name" value="Aminotrans_IV"/>
</dbReference>
<dbReference type="GO" id="GO:0046394">
    <property type="term" value="P:carboxylic acid biosynthetic process"/>
    <property type="evidence" value="ECO:0007669"/>
    <property type="project" value="UniProtKB-ARBA"/>
</dbReference>
<dbReference type="GeneID" id="98300955"/>
<dbReference type="PANTHER" id="PTHR42743:SF11">
    <property type="entry name" value="AMINODEOXYCHORISMATE LYASE"/>
    <property type="match status" value="1"/>
</dbReference>
<dbReference type="InterPro" id="IPR043131">
    <property type="entry name" value="BCAT-like_N"/>
</dbReference>
<protein>
    <submittedName>
        <fullName evidence="2">Class IV superfamily aminotransferase</fullName>
        <ecNumber evidence="2">2.6.1.42</ecNumber>
    </submittedName>
</protein>
<keyword evidence="2" id="KW-0808">Transferase</keyword>
<dbReference type="EC" id="2.6.1.42" evidence="2"/>
<name>A0A087CDK3_9BIFI</name>
<reference evidence="2 3" key="1">
    <citation type="submission" date="2014-03" db="EMBL/GenBank/DDBJ databases">
        <title>Genomics of Bifidobacteria.</title>
        <authorList>
            <person name="Ventura M."/>
            <person name="Milani C."/>
            <person name="Lugli G.A."/>
        </authorList>
    </citation>
    <scope>NUCLEOTIDE SEQUENCE [LARGE SCALE GENOMIC DNA]</scope>
    <source>
        <strain evidence="2 3">LMG 21775</strain>
    </source>
</reference>
<evidence type="ECO:0000313" key="3">
    <source>
        <dbReference type="Proteomes" id="UP000029050"/>
    </source>
</evidence>
<dbReference type="eggNOG" id="COG0115">
    <property type="taxonomic scope" value="Bacteria"/>
</dbReference>
<dbReference type="NCBIfam" id="NF005888">
    <property type="entry name" value="PRK07849.1-3"/>
    <property type="match status" value="1"/>
</dbReference>
<keyword evidence="2" id="KW-0032">Aminotransferase</keyword>
<evidence type="ECO:0000256" key="1">
    <source>
        <dbReference type="ARBA" id="ARBA00009320"/>
    </source>
</evidence>
<dbReference type="RefSeq" id="WP_033495331.1">
    <property type="nucleotide sequence ID" value="NZ_JGZI01000010.1"/>
</dbReference>
<organism evidence="2 3">
    <name type="scientific">Bifidobacterium psychraerophilum</name>
    <dbReference type="NCBI Taxonomy" id="218140"/>
    <lineage>
        <taxon>Bacteria</taxon>
        <taxon>Bacillati</taxon>
        <taxon>Actinomycetota</taxon>
        <taxon>Actinomycetes</taxon>
        <taxon>Bifidobacteriales</taxon>
        <taxon>Bifidobacteriaceae</taxon>
        <taxon>Bifidobacterium</taxon>
    </lineage>
</organism>
<dbReference type="Gene3D" id="3.20.10.10">
    <property type="entry name" value="D-amino Acid Aminotransferase, subunit A, domain 2"/>
    <property type="match status" value="1"/>
</dbReference>
<dbReference type="OrthoDB" id="3199344at2"/>
<dbReference type="GO" id="GO:0004084">
    <property type="term" value="F:branched-chain-amino-acid transaminase activity"/>
    <property type="evidence" value="ECO:0007669"/>
    <property type="project" value="UniProtKB-EC"/>
</dbReference>
<sequence length="317" mass="34441">MGNIILGVGNAARLFHSDTGEGKGTEDLISIVDPRAHVVSAFDFAVTRGDGIFEATTVWKGQPVSLENHLRRLSHSARLMDLPQPDIEAFAQAVHTLIEQYDGSEAGPLLRLLISRGLDDATGIGRQDGGLPSIWMFIDAMGSLHETDPISMISLTRGYPSDIAGRAPWLLNGAKTLSYAVNQAIHRECDRRKVTDAVLTTEDGYVLECPNSSIVAQYGTHLVTPDPSIGILHGTTQRELFAYGRQEGGSFEYAKLPFERLLEADRLYMTHGGWVIPVGELDGRRYTVDPSSIESINAAIHAGRTHDEALGIGPKAE</sequence>
<dbReference type="Pfam" id="PF01063">
    <property type="entry name" value="Aminotran_4"/>
    <property type="match status" value="1"/>
</dbReference>
<dbReference type="SUPFAM" id="SSF56752">
    <property type="entry name" value="D-aminoacid aminotransferase-like PLP-dependent enzymes"/>
    <property type="match status" value="1"/>
</dbReference>
<gene>
    <name evidence="2" type="ORF">BPSY_1761</name>
</gene>
<dbReference type="InterPro" id="IPR036038">
    <property type="entry name" value="Aminotransferase-like"/>
</dbReference>